<dbReference type="InterPro" id="IPR050587">
    <property type="entry name" value="GNT1/Glycosyltrans_8"/>
</dbReference>
<dbReference type="Proteomes" id="UP001056012">
    <property type="component" value="Chromosome 1"/>
</dbReference>
<dbReference type="OrthoDB" id="2014201at2759"/>
<protein>
    <submittedName>
        <fullName evidence="2">Glycosyltransferase family 8 protein</fullName>
    </submittedName>
</protein>
<reference evidence="2" key="1">
    <citation type="submission" date="2021-12" db="EMBL/GenBank/DDBJ databases">
        <title>Curvularia clavata genome.</title>
        <authorList>
            <person name="Cao Y."/>
        </authorList>
    </citation>
    <scope>NUCLEOTIDE SEQUENCE</scope>
    <source>
        <strain evidence="2">Yc1106</strain>
    </source>
</reference>
<sequence>MRRRRSDELPRFEEEPSLPAFRMRRHHVFYLIGFAFLCWLMYPTHNPEPKTGGILKINWSNYAYSVYAIDSASLCSAVLVLDALSRYGSKADRVLFYPEHWDTNVESAKDRDSQLLVLARDVYKAKLYPVKPLQVAGRTEAEWVWDETVTKLMAFSLEYYDRVIALDSDVTLLSSLDELFLLPSTPIAMPRAYWTDSKPWPLSTKLMVIKPKLAELGKFKKLMEGGGDSMLIKMHRFDMEIVNERYEESALVLPHRPYALRTSEFRQHDHSDYLGDADEKWDAEKVYREAKLIHFSDYPLPPPWFTWPVGSVAEMQPDCGGSHEGTCAERRIWMSLYQDFRHRRKDVCKLLSVPAQDWATVKQQAHYNMTATKTAKPSTPS</sequence>
<dbReference type="EMBL" id="CP089274">
    <property type="protein sequence ID" value="USP73185.1"/>
    <property type="molecule type" value="Genomic_DNA"/>
</dbReference>
<dbReference type="SUPFAM" id="SSF53448">
    <property type="entry name" value="Nucleotide-diphospho-sugar transferases"/>
    <property type="match status" value="1"/>
</dbReference>
<keyword evidence="1" id="KW-1133">Transmembrane helix</keyword>
<keyword evidence="1" id="KW-0812">Transmembrane</keyword>
<evidence type="ECO:0000313" key="3">
    <source>
        <dbReference type="Proteomes" id="UP001056012"/>
    </source>
</evidence>
<keyword evidence="3" id="KW-1185">Reference proteome</keyword>
<gene>
    <name evidence="2" type="ORF">yc1106_00459</name>
</gene>
<keyword evidence="1" id="KW-0472">Membrane</keyword>
<dbReference type="InterPro" id="IPR029044">
    <property type="entry name" value="Nucleotide-diphossugar_trans"/>
</dbReference>
<accession>A0A9Q8Z0C6</accession>
<dbReference type="VEuPathDB" id="FungiDB:yc1106_00459"/>
<evidence type="ECO:0000313" key="2">
    <source>
        <dbReference type="EMBL" id="USP73185.1"/>
    </source>
</evidence>
<feature type="transmembrane region" description="Helical" evidence="1">
    <location>
        <begin position="27"/>
        <end position="42"/>
    </location>
</feature>
<dbReference type="PANTHER" id="PTHR11183">
    <property type="entry name" value="GLYCOGENIN SUBFAMILY MEMBER"/>
    <property type="match status" value="1"/>
</dbReference>
<organism evidence="2 3">
    <name type="scientific">Curvularia clavata</name>
    <dbReference type="NCBI Taxonomy" id="95742"/>
    <lineage>
        <taxon>Eukaryota</taxon>
        <taxon>Fungi</taxon>
        <taxon>Dikarya</taxon>
        <taxon>Ascomycota</taxon>
        <taxon>Pezizomycotina</taxon>
        <taxon>Dothideomycetes</taxon>
        <taxon>Pleosporomycetidae</taxon>
        <taxon>Pleosporales</taxon>
        <taxon>Pleosporineae</taxon>
        <taxon>Pleosporaceae</taxon>
        <taxon>Curvularia</taxon>
    </lineage>
</organism>
<dbReference type="Gene3D" id="3.90.550.10">
    <property type="entry name" value="Spore Coat Polysaccharide Biosynthesis Protein SpsA, Chain A"/>
    <property type="match status" value="1"/>
</dbReference>
<name>A0A9Q8Z0C6_CURCL</name>
<evidence type="ECO:0000256" key="1">
    <source>
        <dbReference type="SAM" id="Phobius"/>
    </source>
</evidence>
<proteinExistence type="predicted"/>
<dbReference type="AlphaFoldDB" id="A0A9Q8Z0C6"/>